<dbReference type="Pfam" id="PF13400">
    <property type="entry name" value="Tad"/>
    <property type="match status" value="1"/>
</dbReference>
<keyword evidence="1" id="KW-1133">Transmembrane helix</keyword>
<keyword evidence="3" id="KW-0547">Nucleotide-binding</keyword>
<gene>
    <name evidence="3" type="ORF">SAMN04488539_1998</name>
</gene>
<dbReference type="Proteomes" id="UP000182237">
    <property type="component" value="Chromosome I"/>
</dbReference>
<dbReference type="STRING" id="1203190.GCA_000312345_00931"/>
<keyword evidence="1" id="KW-0472">Membrane</keyword>
<evidence type="ECO:0000259" key="2">
    <source>
        <dbReference type="Pfam" id="PF13400"/>
    </source>
</evidence>
<dbReference type="AlphaFoldDB" id="A0A1H1TJ90"/>
<reference evidence="3 4" key="1">
    <citation type="submission" date="2016-10" db="EMBL/GenBank/DDBJ databases">
        <authorList>
            <person name="de Groot N.N."/>
        </authorList>
    </citation>
    <scope>NUCLEOTIDE SEQUENCE [LARGE SCALE GENOMIC DNA]</scope>
    <source>
        <strain evidence="3 4">DSM 45434</strain>
    </source>
</reference>
<keyword evidence="3" id="KW-0347">Helicase</keyword>
<keyword evidence="3" id="KW-0378">Hydrolase</keyword>
<keyword evidence="4" id="KW-1185">Reference proteome</keyword>
<keyword evidence="1" id="KW-0812">Transmembrane</keyword>
<sequence length="112" mass="11288">MRRGHGPRAYADDAGYATVMSVGIIAAVVSLMLAVVGAGAHVATTHRARTAADLAAVAGATAFYEGADACQAARQAAELNGARVELCQERAPDVVVEVSLGRASAQARAGPL</sequence>
<dbReference type="NCBIfam" id="TIGR03816">
    <property type="entry name" value="tadE_like_DECH"/>
    <property type="match status" value="1"/>
</dbReference>
<protein>
    <submittedName>
        <fullName evidence="3">Helicase/secretion neighborhood TadE-like protein</fullName>
    </submittedName>
</protein>
<accession>A0A1H1TJ90</accession>
<feature type="transmembrane region" description="Helical" evidence="1">
    <location>
        <begin position="20"/>
        <end position="40"/>
    </location>
</feature>
<proteinExistence type="predicted"/>
<dbReference type="EMBL" id="LT629765">
    <property type="protein sequence ID" value="SDS60141.1"/>
    <property type="molecule type" value="Genomic_DNA"/>
</dbReference>
<dbReference type="eggNOG" id="ENOG5033B4F">
    <property type="taxonomic scope" value="Bacteria"/>
</dbReference>
<evidence type="ECO:0000313" key="3">
    <source>
        <dbReference type="EMBL" id="SDS60141.1"/>
    </source>
</evidence>
<dbReference type="RefSeq" id="WP_019193773.1">
    <property type="nucleotide sequence ID" value="NZ_LT629765.1"/>
</dbReference>
<feature type="domain" description="Putative Flp pilus-assembly TadG-like N-terminal" evidence="2">
    <location>
        <begin position="15"/>
        <end position="62"/>
    </location>
</feature>
<name>A0A1H1TJ90_9CORY</name>
<keyword evidence="3" id="KW-0067">ATP-binding</keyword>
<dbReference type="InterPro" id="IPR028087">
    <property type="entry name" value="Tad_N"/>
</dbReference>
<evidence type="ECO:0000313" key="4">
    <source>
        <dbReference type="Proteomes" id="UP000182237"/>
    </source>
</evidence>
<dbReference type="GO" id="GO:0004386">
    <property type="term" value="F:helicase activity"/>
    <property type="evidence" value="ECO:0007669"/>
    <property type="project" value="UniProtKB-KW"/>
</dbReference>
<dbReference type="InterPro" id="IPR021202">
    <property type="entry name" value="Rv3654c-like"/>
</dbReference>
<evidence type="ECO:0000256" key="1">
    <source>
        <dbReference type="SAM" id="Phobius"/>
    </source>
</evidence>
<organism evidence="3 4">
    <name type="scientific">Corynebacterium timonense</name>
    <dbReference type="NCBI Taxonomy" id="441500"/>
    <lineage>
        <taxon>Bacteria</taxon>
        <taxon>Bacillati</taxon>
        <taxon>Actinomycetota</taxon>
        <taxon>Actinomycetes</taxon>
        <taxon>Mycobacteriales</taxon>
        <taxon>Corynebacteriaceae</taxon>
        <taxon>Corynebacterium</taxon>
    </lineage>
</organism>